<dbReference type="SUPFAM" id="SSF52540">
    <property type="entry name" value="P-loop containing nucleoside triphosphate hydrolases"/>
    <property type="match status" value="1"/>
</dbReference>
<dbReference type="EMBL" id="PKTG01000031">
    <property type="protein sequence ID" value="PLX19433.1"/>
    <property type="molecule type" value="Genomic_DNA"/>
</dbReference>
<dbReference type="GO" id="GO:0016887">
    <property type="term" value="F:ATP hydrolysis activity"/>
    <property type="evidence" value="ECO:0007669"/>
    <property type="project" value="InterPro"/>
</dbReference>
<evidence type="ECO:0000256" key="1">
    <source>
        <dbReference type="ARBA" id="ARBA00005417"/>
    </source>
</evidence>
<evidence type="ECO:0000259" key="5">
    <source>
        <dbReference type="PROSITE" id="PS50893"/>
    </source>
</evidence>
<reference evidence="6 7" key="1">
    <citation type="submission" date="2017-11" db="EMBL/GenBank/DDBJ databases">
        <title>Genome-resolved metagenomics identifies genetic mobility, metabolic interactions, and unexpected diversity in perchlorate-reducing communities.</title>
        <authorList>
            <person name="Barnum T.P."/>
            <person name="Figueroa I.A."/>
            <person name="Carlstrom C.I."/>
            <person name="Lucas L.N."/>
            <person name="Engelbrektson A.L."/>
            <person name="Coates J.D."/>
        </authorList>
    </citation>
    <scope>NUCLEOTIDE SEQUENCE [LARGE SCALE GENOMIC DNA]</scope>
    <source>
        <strain evidence="6">BM706</strain>
    </source>
</reference>
<evidence type="ECO:0000256" key="4">
    <source>
        <dbReference type="ARBA" id="ARBA00022840"/>
    </source>
</evidence>
<dbReference type="InterPro" id="IPR003593">
    <property type="entry name" value="AAA+_ATPase"/>
</dbReference>
<dbReference type="InterPro" id="IPR003439">
    <property type="entry name" value="ABC_transporter-like_ATP-bd"/>
</dbReference>
<keyword evidence="4" id="KW-0067">ATP-binding</keyword>
<dbReference type="Proteomes" id="UP000234857">
    <property type="component" value="Unassembled WGS sequence"/>
</dbReference>
<dbReference type="CDD" id="cd03230">
    <property type="entry name" value="ABC_DR_subfamily_A"/>
    <property type="match status" value="1"/>
</dbReference>
<comment type="caution">
    <text evidence="6">The sequence shown here is derived from an EMBL/GenBank/DDBJ whole genome shotgun (WGS) entry which is preliminary data.</text>
</comment>
<evidence type="ECO:0000256" key="2">
    <source>
        <dbReference type="ARBA" id="ARBA00022448"/>
    </source>
</evidence>
<evidence type="ECO:0000313" key="6">
    <source>
        <dbReference type="EMBL" id="PLX19433.1"/>
    </source>
</evidence>
<accession>A0A2N5ZLE9</accession>
<evidence type="ECO:0000256" key="3">
    <source>
        <dbReference type="ARBA" id="ARBA00022741"/>
    </source>
</evidence>
<dbReference type="PANTHER" id="PTHR43335">
    <property type="entry name" value="ABC TRANSPORTER, ATP-BINDING PROTEIN"/>
    <property type="match status" value="1"/>
</dbReference>
<gene>
    <name evidence="6" type="ORF">C0601_01830</name>
</gene>
<dbReference type="SMART" id="SM00382">
    <property type="entry name" value="AAA"/>
    <property type="match status" value="1"/>
</dbReference>
<dbReference type="PANTHER" id="PTHR43335:SF4">
    <property type="entry name" value="ABC TRANSPORTER, ATP-BINDING PROTEIN"/>
    <property type="match status" value="1"/>
</dbReference>
<dbReference type="GO" id="GO:0005524">
    <property type="term" value="F:ATP binding"/>
    <property type="evidence" value="ECO:0007669"/>
    <property type="project" value="UniProtKB-KW"/>
</dbReference>
<protein>
    <submittedName>
        <fullName evidence="6">MFS transporter</fullName>
    </submittedName>
</protein>
<dbReference type="Pfam" id="PF00005">
    <property type="entry name" value="ABC_tran"/>
    <property type="match status" value="1"/>
</dbReference>
<dbReference type="PROSITE" id="PS50893">
    <property type="entry name" value="ABC_TRANSPORTER_2"/>
    <property type="match status" value="1"/>
</dbReference>
<dbReference type="Gene3D" id="3.40.50.300">
    <property type="entry name" value="P-loop containing nucleotide triphosphate hydrolases"/>
    <property type="match status" value="1"/>
</dbReference>
<organism evidence="6 7">
    <name type="scientific">Muiribacterium halophilum</name>
    <dbReference type="NCBI Taxonomy" id="2053465"/>
    <lineage>
        <taxon>Bacteria</taxon>
        <taxon>Candidatus Muiribacteriota</taxon>
        <taxon>Candidatus Muiribacteriia</taxon>
        <taxon>Candidatus Muiribacteriales</taxon>
        <taxon>Candidatus Muiribacteriaceae</taxon>
        <taxon>Candidatus Muiribacterium</taxon>
    </lineage>
</organism>
<sequence>MIKVKDLTRKYGDFVAVDNISFEVNEGEIVGFLGPNGAGKTTTLRVLTGFSPANSGNVEIAGYDIFENPIEVKKRIGYLPEFPPLYTDFSVKDYLSFVADIKGVESRKKKEYTEYAVEKCGLENVYKKTIMNLSKGYRQRVGIAQSLIHKPDILLLDEPTSGLDPIQIIEVRNLIKELRKEHTIMLSTHILPEVSATCSRVIIINNGKIIAKDTPENLSDKLTGAVMVKIKIANDIEKAKIAVSEMDVVKKIESNEDMLEVELKNKEDISKVIKNLVEAKADILSVVPSSASLEQVFHHLITREEIV</sequence>
<dbReference type="AlphaFoldDB" id="A0A2N5ZLE9"/>
<comment type="similarity">
    <text evidence="1">Belongs to the ABC transporter superfamily.</text>
</comment>
<name>A0A2N5ZLE9_MUIH1</name>
<keyword evidence="3" id="KW-0547">Nucleotide-binding</keyword>
<evidence type="ECO:0000313" key="7">
    <source>
        <dbReference type="Proteomes" id="UP000234857"/>
    </source>
</evidence>
<keyword evidence="2" id="KW-0813">Transport</keyword>
<proteinExistence type="inferred from homology"/>
<feature type="domain" description="ABC transporter" evidence="5">
    <location>
        <begin position="2"/>
        <end position="231"/>
    </location>
</feature>
<dbReference type="InterPro" id="IPR027417">
    <property type="entry name" value="P-loop_NTPase"/>
</dbReference>